<sequence length="169" mass="19705">MKFLDGVNVTYVHKNEKSNLSKLLNQITKSETKIELKPVNGKYYGNFRIEFYAPIESIPTIKLTGFLTSDNPIEWLMEKDDQSAIVIDKIFHVVDTEIIEIDESKPVVAVILDQYKVYALVNSELTKDFTLNQLVEAALKRLFEVYFDDEFRPEEYDVEVHPELTDYFL</sequence>
<accession>A0AAI8CL41</accession>
<proteinExistence type="predicted"/>
<evidence type="ECO:0000313" key="1">
    <source>
        <dbReference type="EMBL" id="AMW33377.1"/>
    </source>
</evidence>
<dbReference type="RefSeq" id="WP_033192298.1">
    <property type="nucleotide sequence ID" value="NZ_CP014334.2"/>
</dbReference>
<dbReference type="EMBL" id="CP014334">
    <property type="protein sequence ID" value="AMW33377.1"/>
    <property type="molecule type" value="Genomic_DNA"/>
</dbReference>
<name>A0AAI8CL41_FERIS</name>
<reference evidence="1 2" key="1">
    <citation type="journal article" date="2015" name="Stand. Genomic Sci.">
        <title>Genome sequence of a native-feather degrading extremely thermophilic Eubacterium, Fervidobacterium islandicum AW-1.</title>
        <authorList>
            <person name="Lee Y.J."/>
            <person name="Jeong H."/>
            <person name="Park G.S."/>
            <person name="Kwak Y."/>
            <person name="Lee S.J."/>
            <person name="Lee S.J."/>
            <person name="Park M.K."/>
            <person name="Kim J.Y."/>
            <person name="Kang H.K."/>
            <person name="Shin J.H."/>
            <person name="Lee D.W."/>
        </authorList>
    </citation>
    <scope>NUCLEOTIDE SEQUENCE [LARGE SCALE GENOMIC DNA]</scope>
    <source>
        <strain evidence="1 2">AW-1</strain>
    </source>
</reference>
<dbReference type="Proteomes" id="UP000093740">
    <property type="component" value="Chromosome"/>
</dbReference>
<keyword evidence="2" id="KW-1185">Reference proteome</keyword>
<organism evidence="1 2">
    <name type="scientific">Fervidobacterium islandicum</name>
    <dbReference type="NCBI Taxonomy" id="2423"/>
    <lineage>
        <taxon>Bacteria</taxon>
        <taxon>Thermotogati</taxon>
        <taxon>Thermotogota</taxon>
        <taxon>Thermotogae</taxon>
        <taxon>Thermotogales</taxon>
        <taxon>Fervidobacteriaceae</taxon>
        <taxon>Fervidobacterium</taxon>
    </lineage>
</organism>
<gene>
    <name evidence="1" type="ORF">NA23_09135</name>
</gene>
<evidence type="ECO:0000313" key="2">
    <source>
        <dbReference type="Proteomes" id="UP000093740"/>
    </source>
</evidence>
<dbReference type="AlphaFoldDB" id="A0AAI8CL41"/>
<dbReference type="KEGG" id="fia:NA23_09135"/>
<protein>
    <submittedName>
        <fullName evidence="1">Uncharacterized protein</fullName>
    </submittedName>
</protein>